<dbReference type="RefSeq" id="WP_282010063.1">
    <property type="nucleotide sequence ID" value="NZ_OX336137.1"/>
</dbReference>
<evidence type="ECO:0000313" key="2">
    <source>
        <dbReference type="EMBL" id="CAI2717097.1"/>
    </source>
</evidence>
<dbReference type="Proteomes" id="UP001157733">
    <property type="component" value="Chromosome"/>
</dbReference>
<dbReference type="SUPFAM" id="SSF54593">
    <property type="entry name" value="Glyoxalase/Bleomycin resistance protein/Dihydroxybiphenyl dioxygenase"/>
    <property type="match status" value="1"/>
</dbReference>
<gene>
    <name evidence="2" type="ORF">NSPWAT_0238</name>
</gene>
<dbReference type="EMBL" id="OX336137">
    <property type="protein sequence ID" value="CAI2717097.1"/>
    <property type="molecule type" value="Genomic_DNA"/>
</dbReference>
<keyword evidence="3" id="KW-1185">Reference proteome</keyword>
<evidence type="ECO:0000313" key="3">
    <source>
        <dbReference type="Proteomes" id="UP001157733"/>
    </source>
</evidence>
<proteinExistence type="predicted"/>
<name>A0ABM9HAC7_9BACT</name>
<dbReference type="InterPro" id="IPR037523">
    <property type="entry name" value="VOC_core"/>
</dbReference>
<dbReference type="InterPro" id="IPR004360">
    <property type="entry name" value="Glyas_Fos-R_dOase_dom"/>
</dbReference>
<accession>A0ABM9HAC7</accession>
<organism evidence="2 3">
    <name type="scientific">Nitrospina watsonii</name>
    <dbReference type="NCBI Taxonomy" id="1323948"/>
    <lineage>
        <taxon>Bacteria</taxon>
        <taxon>Pseudomonadati</taxon>
        <taxon>Nitrospinota/Tectimicrobiota group</taxon>
        <taxon>Nitrospinota</taxon>
        <taxon>Nitrospinia</taxon>
        <taxon>Nitrospinales</taxon>
        <taxon>Nitrospinaceae</taxon>
        <taxon>Nitrospina</taxon>
    </lineage>
</organism>
<feature type="domain" description="VOC" evidence="1">
    <location>
        <begin position="4"/>
        <end position="121"/>
    </location>
</feature>
<dbReference type="Gene3D" id="3.10.180.10">
    <property type="entry name" value="2,3-Dihydroxybiphenyl 1,2-Dioxygenase, domain 1"/>
    <property type="match status" value="1"/>
</dbReference>
<dbReference type="CDD" id="cd08351">
    <property type="entry name" value="ChaP_like"/>
    <property type="match status" value="1"/>
</dbReference>
<protein>
    <submittedName>
        <fullName evidence="2">Glyoxalase/bleomycin resistance protein/dioxygenase</fullName>
    </submittedName>
</protein>
<dbReference type="InterPro" id="IPR029068">
    <property type="entry name" value="Glyas_Bleomycin-R_OHBP_Dase"/>
</dbReference>
<dbReference type="PROSITE" id="PS51819">
    <property type="entry name" value="VOC"/>
    <property type="match status" value="1"/>
</dbReference>
<evidence type="ECO:0000259" key="1">
    <source>
        <dbReference type="PROSITE" id="PS51819"/>
    </source>
</evidence>
<sequence length="127" mass="14379">MAVELNHTIIDAVDKKKSATFMADILGLPAPEEFSHFLIVRTSNNVSLDFLETTDKIETQHYAFLVSEKEFDQIFGRITDRGLPYWADPQQTKQGEINHHDGGRGVYFEDPSGHLLEIITRPYGSQA</sequence>
<dbReference type="Pfam" id="PF00903">
    <property type="entry name" value="Glyoxalase"/>
    <property type="match status" value="1"/>
</dbReference>
<reference evidence="2 3" key="1">
    <citation type="submission" date="2022-09" db="EMBL/GenBank/DDBJ databases">
        <authorList>
            <person name="Kop L."/>
        </authorList>
    </citation>
    <scope>NUCLEOTIDE SEQUENCE [LARGE SCALE GENOMIC DNA]</scope>
    <source>
        <strain evidence="2 3">347</strain>
    </source>
</reference>